<name>A0ABY2WND1_9FLAO</name>
<gene>
    <name evidence="1" type="ORF">FGG15_01205</name>
</gene>
<accession>A0ABY2WND1</accession>
<dbReference type="RefSeq" id="WP_138832375.1">
    <property type="nucleotide sequence ID" value="NZ_VCNI01000001.1"/>
</dbReference>
<dbReference type="Gene3D" id="3.40.50.1110">
    <property type="entry name" value="SGNH hydrolase"/>
    <property type="match status" value="1"/>
</dbReference>
<sequence>MKKLVLKLLLYIFLILLLLEIMVRAFHLYAEDPPRFIDDLGVEKRVPGYRGYSVTGNRNQNFSEFNINKAGFNSHREFTPSKEKYEIALIGDSFIEGFHQDFDNSIAVKIEAQLDDTEVYQYGYAGYDLANQMHLIYAYKEQFALTDEIILYLNYQSDLYRGSYEPNVGRIKKLSSTIFKVRDNIKLLSYGSKIGVIEPIKNLLTGRSLDDNPDQRFQEHLEKLEHQETPETQKEFLDNFKSLVHLYGYDKCKTTLLLDSRKTSDSFLKFCRENNFKYIDFAPTFEHSEEPETLIYDRHWNNHGRDLIAKVISDYFKTLDKTQDCE</sequence>
<dbReference type="InterPro" id="IPR036514">
    <property type="entry name" value="SGNH_hydro_sf"/>
</dbReference>
<protein>
    <recommendedName>
        <fullName evidence="3">GDSL-like lipase/acylhydrolase family protein</fullName>
    </recommendedName>
</protein>
<evidence type="ECO:0000313" key="1">
    <source>
        <dbReference type="EMBL" id="TMU56186.1"/>
    </source>
</evidence>
<reference evidence="1 2" key="1">
    <citation type="submission" date="2019-05" db="EMBL/GenBank/DDBJ databases">
        <title>Flagellimonas sp. AsT0115, sp. nov., isolated from a marine red algae, Asparagopsis taxiformis.</title>
        <authorList>
            <person name="Kim J."/>
            <person name="Jeong S.E."/>
            <person name="Jeon C.O."/>
        </authorList>
    </citation>
    <scope>NUCLEOTIDE SEQUENCE [LARGE SCALE GENOMIC DNA]</scope>
    <source>
        <strain evidence="1 2">AsT0115</strain>
    </source>
</reference>
<comment type="caution">
    <text evidence="1">The sequence shown here is derived from an EMBL/GenBank/DDBJ whole genome shotgun (WGS) entry which is preliminary data.</text>
</comment>
<evidence type="ECO:0008006" key="3">
    <source>
        <dbReference type="Google" id="ProtNLM"/>
    </source>
</evidence>
<proteinExistence type="predicted"/>
<dbReference type="Proteomes" id="UP000751614">
    <property type="component" value="Unassembled WGS sequence"/>
</dbReference>
<organism evidence="1 2">
    <name type="scientific">Flagellimonas algicola</name>
    <dbReference type="NCBI Taxonomy" id="2583815"/>
    <lineage>
        <taxon>Bacteria</taxon>
        <taxon>Pseudomonadati</taxon>
        <taxon>Bacteroidota</taxon>
        <taxon>Flavobacteriia</taxon>
        <taxon>Flavobacteriales</taxon>
        <taxon>Flavobacteriaceae</taxon>
        <taxon>Flagellimonas</taxon>
    </lineage>
</organism>
<dbReference type="SUPFAM" id="SSF52266">
    <property type="entry name" value="SGNH hydrolase"/>
    <property type="match status" value="1"/>
</dbReference>
<keyword evidence="2" id="KW-1185">Reference proteome</keyword>
<evidence type="ECO:0000313" key="2">
    <source>
        <dbReference type="Proteomes" id="UP000751614"/>
    </source>
</evidence>
<dbReference type="EMBL" id="VCNI01000001">
    <property type="protein sequence ID" value="TMU56186.1"/>
    <property type="molecule type" value="Genomic_DNA"/>
</dbReference>